<dbReference type="Gene3D" id="3.40.50.300">
    <property type="entry name" value="P-loop containing nucleotide triphosphate hydrolases"/>
    <property type="match status" value="1"/>
</dbReference>
<keyword evidence="3" id="KW-0547">Nucleotide-binding</keyword>
<feature type="domain" description="DUF234" evidence="2">
    <location>
        <begin position="317"/>
        <end position="412"/>
    </location>
</feature>
<feature type="domain" description="ATPase" evidence="1">
    <location>
        <begin position="3"/>
        <end position="205"/>
    </location>
</feature>
<sequence>MAFVGREQELALLRDWWAHDSERPALVWGRRRVGKTALIQRFAEDLPRVVFHTGVGEPAAAELAALSRQAATVLPTDLRDLEATPYRDWEDLLDHLARAAQEQPILLVLDEFPELIATSPALPGILRAFLDRTMGRTRLRLLLCGSAVRTMWSIQQTRAPLYGRFNLALPVHPFRPHEASLLLPGLSPVDRARVFGIVGGMPLYLTWWRQEMSVTDNVARLACRPGSPLLTEGRLIMLTEVGADHAAATLYAIAAGKTRHHEIEDTIGADPSRVLERLLEARLIERVIPVTDDPQRSRRRIYRIADNFLAFYLGPLLRYRSEIERGHGENVLPALLKRLDEHMGPAYEEAFRDHLWRLAARGDLGEGVVAIGPWWRKDGQDQIDAVALAEPDRTRVPVLVGESKWGRRIDARRITAKLHAKALGLTDDVESLRYAVCGHEEIINADPDTLTVTAEDIFSPGG</sequence>
<keyword evidence="4" id="KW-1185">Reference proteome</keyword>
<dbReference type="InterPro" id="IPR011579">
    <property type="entry name" value="ATPase_dom"/>
</dbReference>
<keyword evidence="3" id="KW-0067">ATP-binding</keyword>
<organism evidence="3 4">
    <name type="scientific">Actinoallomurus spadix</name>
    <dbReference type="NCBI Taxonomy" id="79912"/>
    <lineage>
        <taxon>Bacteria</taxon>
        <taxon>Bacillati</taxon>
        <taxon>Actinomycetota</taxon>
        <taxon>Actinomycetes</taxon>
        <taxon>Streptosporangiales</taxon>
        <taxon>Thermomonosporaceae</taxon>
        <taxon>Actinoallomurus</taxon>
    </lineage>
</organism>
<accession>A0ABN0WE89</accession>
<evidence type="ECO:0000313" key="3">
    <source>
        <dbReference type="EMBL" id="GAA0333868.1"/>
    </source>
</evidence>
<dbReference type="PANTHER" id="PTHR34704:SF1">
    <property type="entry name" value="ATPASE"/>
    <property type="match status" value="1"/>
</dbReference>
<dbReference type="Pfam" id="PF03008">
    <property type="entry name" value="DUF234"/>
    <property type="match status" value="1"/>
</dbReference>
<gene>
    <name evidence="3" type="ORF">GCM10010151_24520</name>
</gene>
<dbReference type="PANTHER" id="PTHR34704">
    <property type="entry name" value="ATPASE"/>
    <property type="match status" value="1"/>
</dbReference>
<proteinExistence type="predicted"/>
<dbReference type="EMBL" id="BAAABM010000016">
    <property type="protein sequence ID" value="GAA0333868.1"/>
    <property type="molecule type" value="Genomic_DNA"/>
</dbReference>
<comment type="caution">
    <text evidence="3">The sequence shown here is derived from an EMBL/GenBank/DDBJ whole genome shotgun (WGS) entry which is preliminary data.</text>
</comment>
<evidence type="ECO:0000259" key="1">
    <source>
        <dbReference type="Pfam" id="PF01637"/>
    </source>
</evidence>
<dbReference type="SUPFAM" id="SSF52540">
    <property type="entry name" value="P-loop containing nucleoside triphosphate hydrolases"/>
    <property type="match status" value="1"/>
</dbReference>
<dbReference type="Pfam" id="PF01637">
    <property type="entry name" value="ATPase_2"/>
    <property type="match status" value="1"/>
</dbReference>
<protein>
    <submittedName>
        <fullName evidence="3">ATP-binding protein</fullName>
    </submittedName>
</protein>
<evidence type="ECO:0000259" key="2">
    <source>
        <dbReference type="Pfam" id="PF03008"/>
    </source>
</evidence>
<dbReference type="GO" id="GO:0005524">
    <property type="term" value="F:ATP binding"/>
    <property type="evidence" value="ECO:0007669"/>
    <property type="project" value="UniProtKB-KW"/>
</dbReference>
<dbReference type="InterPro" id="IPR004256">
    <property type="entry name" value="DUF234"/>
</dbReference>
<reference evidence="3 4" key="1">
    <citation type="journal article" date="2019" name="Int. J. Syst. Evol. Microbiol.">
        <title>The Global Catalogue of Microorganisms (GCM) 10K type strain sequencing project: providing services to taxonomists for standard genome sequencing and annotation.</title>
        <authorList>
            <consortium name="The Broad Institute Genomics Platform"/>
            <consortium name="The Broad Institute Genome Sequencing Center for Infectious Disease"/>
            <person name="Wu L."/>
            <person name="Ma J."/>
        </authorList>
    </citation>
    <scope>NUCLEOTIDE SEQUENCE [LARGE SCALE GENOMIC DNA]</scope>
    <source>
        <strain evidence="3 4">JCM 3146</strain>
    </source>
</reference>
<evidence type="ECO:0000313" key="4">
    <source>
        <dbReference type="Proteomes" id="UP001501822"/>
    </source>
</evidence>
<dbReference type="InterPro" id="IPR027417">
    <property type="entry name" value="P-loop_NTPase"/>
</dbReference>
<dbReference type="Proteomes" id="UP001501822">
    <property type="component" value="Unassembled WGS sequence"/>
</dbReference>
<name>A0ABN0WE89_9ACTN</name>